<comment type="caution">
    <text evidence="3">The sequence shown here is derived from an EMBL/GenBank/DDBJ whole genome shotgun (WGS) entry which is preliminary data.</text>
</comment>
<sequence>MARTLRFLSYAMGFACAAIGLLHLLAGNAIVPGATDAGPTVDSLNRFLGAVFAGYGLAWLWTARQRPIPPAPVRALAGLFLLGALGRILSLAVAGRPNWFQLVLLAIELALPPVYFALATADTRAAAQATQAAQVTQAARAAQAAQADPAGTPDRDRPERRGADRAARGAIE</sequence>
<dbReference type="AlphaFoldDB" id="A0A3N4RZR4"/>
<feature type="compositionally biased region" description="Basic and acidic residues" evidence="1">
    <location>
        <begin position="153"/>
        <end position="172"/>
    </location>
</feature>
<name>A0A3N4RZR4_9ACTN</name>
<dbReference type="InterPro" id="IPR025597">
    <property type="entry name" value="DUF4345"/>
</dbReference>
<gene>
    <name evidence="3" type="ORF">EDD38_4906</name>
</gene>
<proteinExistence type="predicted"/>
<protein>
    <submittedName>
        <fullName evidence="3">Uncharacterized protein DUF4345</fullName>
    </submittedName>
</protein>
<feature type="transmembrane region" description="Helical" evidence="2">
    <location>
        <begin position="99"/>
        <end position="118"/>
    </location>
</feature>
<keyword evidence="2" id="KW-0812">Transmembrane</keyword>
<keyword evidence="4" id="KW-1185">Reference proteome</keyword>
<evidence type="ECO:0000313" key="3">
    <source>
        <dbReference type="EMBL" id="RPE36531.1"/>
    </source>
</evidence>
<feature type="transmembrane region" description="Helical" evidence="2">
    <location>
        <begin position="75"/>
        <end position="93"/>
    </location>
</feature>
<reference evidence="3 4" key="1">
    <citation type="submission" date="2018-11" db="EMBL/GenBank/DDBJ databases">
        <title>Sequencing the genomes of 1000 actinobacteria strains.</title>
        <authorList>
            <person name="Klenk H.-P."/>
        </authorList>
    </citation>
    <scope>NUCLEOTIDE SEQUENCE [LARGE SCALE GENOMIC DNA]</scope>
    <source>
        <strain evidence="3 4">DSM 44781</strain>
    </source>
</reference>
<feature type="region of interest" description="Disordered" evidence="1">
    <location>
        <begin position="138"/>
        <end position="172"/>
    </location>
</feature>
<feature type="transmembrane region" description="Helical" evidence="2">
    <location>
        <begin position="47"/>
        <end position="63"/>
    </location>
</feature>
<evidence type="ECO:0000256" key="2">
    <source>
        <dbReference type="SAM" id="Phobius"/>
    </source>
</evidence>
<keyword evidence="2" id="KW-1133">Transmembrane helix</keyword>
<evidence type="ECO:0000256" key="1">
    <source>
        <dbReference type="SAM" id="MobiDB-lite"/>
    </source>
</evidence>
<evidence type="ECO:0000313" key="4">
    <source>
        <dbReference type="Proteomes" id="UP000266906"/>
    </source>
</evidence>
<accession>A0A3N4RZR4</accession>
<organism evidence="3 4">
    <name type="scientific">Kitasatospora cineracea</name>
    <dbReference type="NCBI Taxonomy" id="88074"/>
    <lineage>
        <taxon>Bacteria</taxon>
        <taxon>Bacillati</taxon>
        <taxon>Actinomycetota</taxon>
        <taxon>Actinomycetes</taxon>
        <taxon>Kitasatosporales</taxon>
        <taxon>Streptomycetaceae</taxon>
        <taxon>Kitasatospora</taxon>
    </lineage>
</organism>
<dbReference type="Pfam" id="PF14248">
    <property type="entry name" value="DUF4345"/>
    <property type="match status" value="1"/>
</dbReference>
<dbReference type="RefSeq" id="WP_123819522.1">
    <property type="nucleotide sequence ID" value="NZ_RKQG01000001.1"/>
</dbReference>
<dbReference type="EMBL" id="RKQG01000001">
    <property type="protein sequence ID" value="RPE36531.1"/>
    <property type="molecule type" value="Genomic_DNA"/>
</dbReference>
<dbReference type="Proteomes" id="UP000266906">
    <property type="component" value="Unassembled WGS sequence"/>
</dbReference>
<keyword evidence="2" id="KW-0472">Membrane</keyword>
<feature type="compositionally biased region" description="Low complexity" evidence="1">
    <location>
        <begin position="138"/>
        <end position="150"/>
    </location>
</feature>